<proteinExistence type="predicted"/>
<evidence type="ECO:0000313" key="2">
    <source>
        <dbReference type="Proteomes" id="UP000002675"/>
    </source>
</evidence>
<reference evidence="1 2" key="1">
    <citation type="journal article" date="2003" name="Genome Res.">
        <title>Comparative genome analysis of Vibrio vulnificus, a marine pathogen.</title>
        <authorList>
            <person name="Chen C.Y."/>
            <person name="Wu K.M."/>
            <person name="Chang Y.C."/>
            <person name="Chang C.H."/>
            <person name="Tsai H.C."/>
            <person name="Liao T.L."/>
            <person name="Liu Y.M."/>
            <person name="Chen H.J."/>
            <person name="Shen A.B."/>
            <person name="Li J.C."/>
            <person name="Su T.L."/>
            <person name="Shao C.P."/>
            <person name="Lee C.T."/>
            <person name="Hor L.I."/>
            <person name="Tsai S.F."/>
        </authorList>
    </citation>
    <scope>NUCLEOTIDE SEQUENCE [LARGE SCALE GENOMIC DNA]</scope>
    <source>
        <strain evidence="1 2">YJ016</strain>
    </source>
</reference>
<sequence length="39" mass="4574">MINNGRVSINHAGVCHPAVYRDADCDQYWYVYSVCFSYR</sequence>
<dbReference type="EMBL" id="BA000038">
    <property type="protein sequence ID" value="BAC97604.1"/>
    <property type="molecule type" value="Genomic_DNA"/>
</dbReference>
<dbReference type="Proteomes" id="UP000002675">
    <property type="component" value="Chromosome II"/>
</dbReference>
<name>Q7MC09_VIBVY</name>
<dbReference type="KEGG" id="vvy:VVA1578"/>
<gene>
    <name evidence="1" type="ordered locus">VVA1578</name>
</gene>
<dbReference type="AlphaFoldDB" id="Q7MC09"/>
<organism evidence="1 2">
    <name type="scientific">Vibrio vulnificus (strain YJ016)</name>
    <dbReference type="NCBI Taxonomy" id="196600"/>
    <lineage>
        <taxon>Bacteria</taxon>
        <taxon>Pseudomonadati</taxon>
        <taxon>Pseudomonadota</taxon>
        <taxon>Gammaproteobacteria</taxon>
        <taxon>Vibrionales</taxon>
        <taxon>Vibrionaceae</taxon>
        <taxon>Vibrio</taxon>
    </lineage>
</organism>
<accession>Q7MC09</accession>
<evidence type="ECO:0000313" key="1">
    <source>
        <dbReference type="EMBL" id="BAC97604.1"/>
    </source>
</evidence>
<protein>
    <submittedName>
        <fullName evidence="1">Uncharacterized protein</fullName>
    </submittedName>
</protein>
<dbReference type="HOGENOM" id="CLU_3319238_0_0_6"/>